<evidence type="ECO:0000256" key="5">
    <source>
        <dbReference type="ARBA" id="ARBA00022496"/>
    </source>
</evidence>
<sequence length="246" mass="26196">MIKVSHVTHRIGGATILSDVSVELAAGGVTALIGPNGAGKSTLLSLIARLIPLQSGSITVDDLTIGACPSDVLARKLAILPQSADAAPRLTVRDLVSFGRYPYHKGRGTEEDAQIVAQTLHRFGLNDLAGRQLDTLSGGQRQRAQVAMIHAQSTDYVLLDEPLNNLDIAASRSLMRMLRALGRTVVIVLHDINYASSYADQIVAMKDGRIHAVGTPADVVTEDLLADVFGTRATVHQIDGRPLVQV</sequence>
<dbReference type="FunFam" id="3.40.50.300:FF:000134">
    <property type="entry name" value="Iron-enterobactin ABC transporter ATP-binding protein"/>
    <property type="match status" value="1"/>
</dbReference>
<evidence type="ECO:0000256" key="9">
    <source>
        <dbReference type="ARBA" id="ARBA00023065"/>
    </source>
</evidence>
<dbReference type="InterPro" id="IPR003439">
    <property type="entry name" value="ABC_transporter-like_ATP-bd"/>
</dbReference>
<dbReference type="RefSeq" id="WP_089946370.1">
    <property type="nucleotide sequence ID" value="NZ_FNOI01000002.1"/>
</dbReference>
<evidence type="ECO:0000259" key="11">
    <source>
        <dbReference type="PROSITE" id="PS50893"/>
    </source>
</evidence>
<dbReference type="InterPro" id="IPR027417">
    <property type="entry name" value="P-loop_NTPase"/>
</dbReference>
<gene>
    <name evidence="12" type="ORF">SAMN04488001_1586</name>
</gene>
<comment type="similarity">
    <text evidence="2">Belongs to the ABC transporter superfamily.</text>
</comment>
<dbReference type="Pfam" id="PF00005">
    <property type="entry name" value="ABC_tran"/>
    <property type="match status" value="1"/>
</dbReference>
<keyword evidence="7 12" id="KW-0067">ATP-binding</keyword>
<evidence type="ECO:0000256" key="3">
    <source>
        <dbReference type="ARBA" id="ARBA00022448"/>
    </source>
</evidence>
<accession>A0A1H2VPF8</accession>
<dbReference type="InterPro" id="IPR051535">
    <property type="entry name" value="Siderophore_ABC-ATPase"/>
</dbReference>
<keyword evidence="13" id="KW-1185">Reference proteome</keyword>
<dbReference type="PANTHER" id="PTHR42771">
    <property type="entry name" value="IRON(3+)-HYDROXAMATE IMPORT ATP-BINDING PROTEIN FHUC"/>
    <property type="match status" value="1"/>
</dbReference>
<keyword evidence="10" id="KW-0472">Membrane</keyword>
<dbReference type="AlphaFoldDB" id="A0A1H2VPF8"/>
<evidence type="ECO:0000256" key="2">
    <source>
        <dbReference type="ARBA" id="ARBA00005417"/>
    </source>
</evidence>
<feature type="domain" description="ABC transporter" evidence="11">
    <location>
        <begin position="2"/>
        <end position="232"/>
    </location>
</feature>
<evidence type="ECO:0000256" key="8">
    <source>
        <dbReference type="ARBA" id="ARBA00023004"/>
    </source>
</evidence>
<dbReference type="SMART" id="SM00382">
    <property type="entry name" value="AAA"/>
    <property type="match status" value="1"/>
</dbReference>
<evidence type="ECO:0000313" key="13">
    <source>
        <dbReference type="Proteomes" id="UP000199441"/>
    </source>
</evidence>
<keyword evidence="6" id="KW-0547">Nucleotide-binding</keyword>
<dbReference type="Gene3D" id="3.40.50.300">
    <property type="entry name" value="P-loop containing nucleotide triphosphate hydrolases"/>
    <property type="match status" value="1"/>
</dbReference>
<keyword evidence="8" id="KW-0408">Iron</keyword>
<dbReference type="GO" id="GO:0006826">
    <property type="term" value="P:iron ion transport"/>
    <property type="evidence" value="ECO:0007669"/>
    <property type="project" value="UniProtKB-KW"/>
</dbReference>
<reference evidence="13" key="1">
    <citation type="submission" date="2016-10" db="EMBL/GenBank/DDBJ databases">
        <authorList>
            <person name="Varghese N."/>
            <person name="Submissions S."/>
        </authorList>
    </citation>
    <scope>NUCLEOTIDE SEQUENCE [LARGE SCALE GENOMIC DNA]</scope>
    <source>
        <strain evidence="13">DSM 26922</strain>
    </source>
</reference>
<evidence type="ECO:0000256" key="4">
    <source>
        <dbReference type="ARBA" id="ARBA00022475"/>
    </source>
</evidence>
<proteinExistence type="inferred from homology"/>
<dbReference type="OrthoDB" id="9805601at2"/>
<evidence type="ECO:0000313" key="12">
    <source>
        <dbReference type="EMBL" id="SDW70178.1"/>
    </source>
</evidence>
<keyword evidence="9" id="KW-0406">Ion transport</keyword>
<dbReference type="Proteomes" id="UP000199441">
    <property type="component" value="Unassembled WGS sequence"/>
</dbReference>
<dbReference type="GO" id="GO:0005886">
    <property type="term" value="C:plasma membrane"/>
    <property type="evidence" value="ECO:0007669"/>
    <property type="project" value="UniProtKB-SubCell"/>
</dbReference>
<dbReference type="SUPFAM" id="SSF52540">
    <property type="entry name" value="P-loop containing nucleoside triphosphate hydrolases"/>
    <property type="match status" value="1"/>
</dbReference>
<dbReference type="GO" id="GO:0005524">
    <property type="term" value="F:ATP binding"/>
    <property type="evidence" value="ECO:0007669"/>
    <property type="project" value="UniProtKB-KW"/>
</dbReference>
<keyword evidence="4" id="KW-1003">Cell membrane</keyword>
<evidence type="ECO:0000256" key="7">
    <source>
        <dbReference type="ARBA" id="ARBA00022840"/>
    </source>
</evidence>
<organism evidence="12 13">
    <name type="scientific">Litoreibacter albidus</name>
    <dbReference type="NCBI Taxonomy" id="670155"/>
    <lineage>
        <taxon>Bacteria</taxon>
        <taxon>Pseudomonadati</taxon>
        <taxon>Pseudomonadota</taxon>
        <taxon>Alphaproteobacteria</taxon>
        <taxon>Rhodobacterales</taxon>
        <taxon>Roseobacteraceae</taxon>
        <taxon>Litoreibacter</taxon>
    </lineage>
</organism>
<comment type="subcellular location">
    <subcellularLocation>
        <location evidence="1">Cell membrane</location>
        <topology evidence="1">Peripheral membrane protein</topology>
    </subcellularLocation>
</comment>
<dbReference type="CDD" id="cd03214">
    <property type="entry name" value="ABC_Iron-Siderophores_B12_Hemin"/>
    <property type="match status" value="1"/>
</dbReference>
<keyword evidence="3" id="KW-0813">Transport</keyword>
<evidence type="ECO:0000256" key="6">
    <source>
        <dbReference type="ARBA" id="ARBA00022741"/>
    </source>
</evidence>
<protein>
    <submittedName>
        <fullName evidence="12">Iron complex transport system ATP-binding protein</fullName>
    </submittedName>
</protein>
<dbReference type="EMBL" id="FNOI01000002">
    <property type="protein sequence ID" value="SDW70178.1"/>
    <property type="molecule type" value="Genomic_DNA"/>
</dbReference>
<keyword evidence="5" id="KW-0410">Iron transport</keyword>
<evidence type="ECO:0000256" key="1">
    <source>
        <dbReference type="ARBA" id="ARBA00004202"/>
    </source>
</evidence>
<dbReference type="PROSITE" id="PS50893">
    <property type="entry name" value="ABC_TRANSPORTER_2"/>
    <property type="match status" value="1"/>
</dbReference>
<dbReference type="STRING" id="670155.SAMN04488001_1586"/>
<evidence type="ECO:0000256" key="10">
    <source>
        <dbReference type="ARBA" id="ARBA00023136"/>
    </source>
</evidence>
<dbReference type="GO" id="GO:0016887">
    <property type="term" value="F:ATP hydrolysis activity"/>
    <property type="evidence" value="ECO:0007669"/>
    <property type="project" value="InterPro"/>
</dbReference>
<dbReference type="InterPro" id="IPR003593">
    <property type="entry name" value="AAA+_ATPase"/>
</dbReference>
<name>A0A1H2VPF8_9RHOB</name>
<dbReference type="PANTHER" id="PTHR42771:SF3">
    <property type="entry name" value="PETROBACTIN IMPORT ATP-BINDING PROTEIN YCLP"/>
    <property type="match status" value="1"/>
</dbReference>